<evidence type="ECO:0000313" key="3">
    <source>
        <dbReference type="Proteomes" id="UP000638014"/>
    </source>
</evidence>
<keyword evidence="3" id="KW-1185">Reference proteome</keyword>
<dbReference type="Gene3D" id="3.40.190.10">
    <property type="entry name" value="Periplasmic binding protein-like II"/>
    <property type="match status" value="1"/>
</dbReference>
<dbReference type="AlphaFoldDB" id="A0A8J6QUL9"/>
<proteinExistence type="predicted"/>
<name>A0A8J6QUL9_9GAMM</name>
<gene>
    <name evidence="2" type="ORF">IC617_16550</name>
</gene>
<evidence type="ECO:0000313" key="2">
    <source>
        <dbReference type="EMBL" id="MBD1391039.1"/>
    </source>
</evidence>
<accession>A0A8J6QUL9</accession>
<comment type="caution">
    <text evidence="2">The sequence shown here is derived from an EMBL/GenBank/DDBJ whole genome shotgun (WGS) entry which is preliminary data.</text>
</comment>
<dbReference type="EMBL" id="JACXAF010000027">
    <property type="protein sequence ID" value="MBD1391039.1"/>
    <property type="molecule type" value="Genomic_DNA"/>
</dbReference>
<dbReference type="RefSeq" id="WP_191146102.1">
    <property type="nucleotide sequence ID" value="NZ_JACXAF010000027.1"/>
</dbReference>
<feature type="signal peptide" evidence="1">
    <location>
        <begin position="1"/>
        <end position="22"/>
    </location>
</feature>
<feature type="chain" id="PRO_5035323743" evidence="1">
    <location>
        <begin position="23"/>
        <end position="291"/>
    </location>
</feature>
<sequence>MAKVTYRMFLLCLMMLMHPPIAADSIMLYSPSWSSKNTLYKHEVVTKALDLTKQEYGSYTTKITDIDIKPKRIIALMQTGKLVNVAVFAANEMWDKSALPIRIPIRGGMLSYRLLLVNKNDLDKFSQVTSAEQLKALRPGVVNDWSTTGVLERGGFDVVQSQHFEGLFSMLSSGRIEYIPRGVYEIYTELENRRQKYPDVVIEPTLAIRIPMVTYVYVAPQERRLAQRIEKGLAKMVQNGELRRIFNKYYQQEFQLAQLHNRRIIEIESDYYMQLNGMESNLIWPLGDVQH</sequence>
<keyword evidence="1" id="KW-0732">Signal</keyword>
<dbReference type="SUPFAM" id="SSF53850">
    <property type="entry name" value="Periplasmic binding protein-like II"/>
    <property type="match status" value="1"/>
</dbReference>
<reference evidence="2" key="1">
    <citation type="submission" date="2020-09" db="EMBL/GenBank/DDBJ databases">
        <title>A novel bacterium of genus Neiella, isolated from South China Sea.</title>
        <authorList>
            <person name="Huang H."/>
            <person name="Mo K."/>
            <person name="Hu Y."/>
        </authorList>
    </citation>
    <scope>NUCLEOTIDE SEQUENCE</scope>
    <source>
        <strain evidence="2">HB171785</strain>
    </source>
</reference>
<evidence type="ECO:0000256" key="1">
    <source>
        <dbReference type="SAM" id="SignalP"/>
    </source>
</evidence>
<organism evidence="2 3">
    <name type="scientific">Neiella litorisoli</name>
    <dbReference type="NCBI Taxonomy" id="2771431"/>
    <lineage>
        <taxon>Bacteria</taxon>
        <taxon>Pseudomonadati</taxon>
        <taxon>Pseudomonadota</taxon>
        <taxon>Gammaproteobacteria</taxon>
        <taxon>Alteromonadales</taxon>
        <taxon>Echinimonadaceae</taxon>
        <taxon>Neiella</taxon>
    </lineage>
</organism>
<protein>
    <submittedName>
        <fullName evidence="2">Transporter substrate-binding domain-containing protein</fullName>
    </submittedName>
</protein>
<dbReference type="Proteomes" id="UP000638014">
    <property type="component" value="Unassembled WGS sequence"/>
</dbReference>